<keyword evidence="5" id="KW-1185">Reference proteome</keyword>
<evidence type="ECO:0000256" key="2">
    <source>
        <dbReference type="SAM" id="Phobius"/>
    </source>
</evidence>
<keyword evidence="2" id="KW-1133">Transmembrane helix</keyword>
<evidence type="ECO:0000313" key="5">
    <source>
        <dbReference type="Proteomes" id="UP000184082"/>
    </source>
</evidence>
<feature type="domain" description="Glycosyltransferase 2-like" evidence="3">
    <location>
        <begin position="73"/>
        <end position="234"/>
    </location>
</feature>
<organism evidence="4 5">
    <name type="scientific">Caminicella sporogenes DSM 14501</name>
    <dbReference type="NCBI Taxonomy" id="1121266"/>
    <lineage>
        <taxon>Bacteria</taxon>
        <taxon>Bacillati</taxon>
        <taxon>Bacillota</taxon>
        <taxon>Clostridia</taxon>
        <taxon>Peptostreptococcales</taxon>
        <taxon>Caminicellaceae</taxon>
        <taxon>Caminicella</taxon>
    </lineage>
</organism>
<reference evidence="4 5" key="1">
    <citation type="submission" date="2016-11" db="EMBL/GenBank/DDBJ databases">
        <authorList>
            <person name="Jaros S."/>
            <person name="Januszkiewicz K."/>
            <person name="Wedrychowicz H."/>
        </authorList>
    </citation>
    <scope>NUCLEOTIDE SEQUENCE [LARGE SCALE GENOMIC DNA]</scope>
    <source>
        <strain evidence="4 5">DSM 14501</strain>
    </source>
</reference>
<dbReference type="GO" id="GO:0004653">
    <property type="term" value="F:polypeptide N-acetylgalactosaminyltransferase activity"/>
    <property type="evidence" value="ECO:0007669"/>
    <property type="project" value="TreeGrafter"/>
</dbReference>
<keyword evidence="2" id="KW-0472">Membrane</keyword>
<dbReference type="PANTHER" id="PTHR11675:SF126">
    <property type="entry name" value="RICIN B LECTIN DOMAIN-CONTAINING PROTEIN"/>
    <property type="match status" value="1"/>
</dbReference>
<gene>
    <name evidence="4" type="ORF">SAMN02745883_00938</name>
</gene>
<name>A0A1M6NM08_9FIRM</name>
<dbReference type="Pfam" id="PF00535">
    <property type="entry name" value="Glycos_transf_2"/>
    <property type="match status" value="1"/>
</dbReference>
<protein>
    <submittedName>
        <fullName evidence="4">Glycosyltransferase, GT2 family</fullName>
    </submittedName>
</protein>
<dbReference type="Gene3D" id="3.90.550.10">
    <property type="entry name" value="Spore Coat Polysaccharide Biosynthesis Protein SpsA, Chain A"/>
    <property type="match status" value="1"/>
</dbReference>
<keyword evidence="2" id="KW-0812">Transmembrane</keyword>
<evidence type="ECO:0000259" key="3">
    <source>
        <dbReference type="Pfam" id="PF00535"/>
    </source>
</evidence>
<keyword evidence="1" id="KW-1015">Disulfide bond</keyword>
<sequence>MIQFYLPIIVVLILLVIITFFTLKRKSNSFNNIKISKYSYKPKTSSNEEKNLTIKTVEYQIIKNKNKILPDASIIVPCRNEVNNLKNTINSLMSSKNSHKFEIIIVDDGSTDRSIEFLNDFKYDDVILIKTKNAGSAGSRNIGAKEARGRYLFFCDAHISVPNHWIDNLIETMIKHDASAVAPAILNMENDFIVGYGQTWNHTLEIRWLKEKPEEITEIPIAPGCAFCITKKAFYSVGGFHPYFEVWGKEDEELSFKLWLFGHKIVVNPNVEVKHLFRKRHPYHVTTGNVIHNLLCIAYSHMEYKNLAKVINFAKKDPFFSSAMAKILLNKDLLDLRELFFKNRVYDENFFFEKFKIPFIY</sequence>
<dbReference type="EMBL" id="FRAJ01000006">
    <property type="protein sequence ID" value="SHJ96715.1"/>
    <property type="molecule type" value="Genomic_DNA"/>
</dbReference>
<dbReference type="PANTHER" id="PTHR11675">
    <property type="entry name" value="N-ACETYLGALACTOSAMINYLTRANSFERASE"/>
    <property type="match status" value="1"/>
</dbReference>
<keyword evidence="4" id="KW-0808">Transferase</keyword>
<dbReference type="GO" id="GO:0006493">
    <property type="term" value="P:protein O-linked glycosylation"/>
    <property type="evidence" value="ECO:0007669"/>
    <property type="project" value="TreeGrafter"/>
</dbReference>
<dbReference type="InterPro" id="IPR029044">
    <property type="entry name" value="Nucleotide-diphossugar_trans"/>
</dbReference>
<dbReference type="SUPFAM" id="SSF53448">
    <property type="entry name" value="Nucleotide-diphospho-sugar transferases"/>
    <property type="match status" value="1"/>
</dbReference>
<dbReference type="InterPro" id="IPR001173">
    <property type="entry name" value="Glyco_trans_2-like"/>
</dbReference>
<dbReference type="Proteomes" id="UP000184082">
    <property type="component" value="Unassembled WGS sequence"/>
</dbReference>
<evidence type="ECO:0000313" key="4">
    <source>
        <dbReference type="EMBL" id="SHJ96715.1"/>
    </source>
</evidence>
<dbReference type="RefSeq" id="WP_094756724.1">
    <property type="nucleotide sequence ID" value="NZ_FRAJ01000006.1"/>
</dbReference>
<feature type="transmembrane region" description="Helical" evidence="2">
    <location>
        <begin position="6"/>
        <end position="23"/>
    </location>
</feature>
<evidence type="ECO:0000256" key="1">
    <source>
        <dbReference type="ARBA" id="ARBA00023157"/>
    </source>
</evidence>
<accession>A0A1M6NM08</accession>
<dbReference type="AlphaFoldDB" id="A0A1M6NM08"/>
<dbReference type="STRING" id="1121266.SAMN02745883_00938"/>
<proteinExistence type="predicted"/>